<evidence type="ECO:0000256" key="4">
    <source>
        <dbReference type="ARBA" id="ARBA00022801"/>
    </source>
</evidence>
<evidence type="ECO:0000313" key="10">
    <source>
        <dbReference type="EMBL" id="EFA12062.1"/>
    </source>
</evidence>
<dbReference type="GO" id="GO:0016790">
    <property type="term" value="F:thiolester hydrolase activity"/>
    <property type="evidence" value="ECO:0007669"/>
    <property type="project" value="UniProtKB-ARBA"/>
</dbReference>
<accession>D7ELF0</accession>
<dbReference type="SUPFAM" id="SSF53474">
    <property type="entry name" value="alpha/beta-Hydrolases"/>
    <property type="match status" value="1"/>
</dbReference>
<dbReference type="EMBL" id="KQ972392">
    <property type="protein sequence ID" value="EFA12062.1"/>
    <property type="molecule type" value="Genomic_DNA"/>
</dbReference>
<evidence type="ECO:0000313" key="11">
    <source>
        <dbReference type="Proteomes" id="UP000007266"/>
    </source>
</evidence>
<comment type="function">
    <text evidence="9">Catalyzes the cleavage of thioester bonds from S-palmitoyl-CoA or S-palmitoyl-N-acetylcysteamine (unbranched structures) but does not have activity against palmitoylcysteine or palmitoylated proteins, branched structures or bulky head groups. Conversely, hydrolyzes both long and short chain fatty acyl-CoA substrate.</text>
</comment>
<evidence type="ECO:0000256" key="2">
    <source>
        <dbReference type="ARBA" id="ARBA00010758"/>
    </source>
</evidence>
<evidence type="ECO:0000256" key="1">
    <source>
        <dbReference type="ARBA" id="ARBA00004371"/>
    </source>
</evidence>
<dbReference type="eggNOG" id="KOG2541">
    <property type="taxonomic scope" value="Eukaryota"/>
</dbReference>
<dbReference type="PANTHER" id="PTHR11247:SF27">
    <property type="entry name" value="LYSOSOMAL THIOESTERASE PPT2"/>
    <property type="match status" value="1"/>
</dbReference>
<dbReference type="GO" id="GO:0098599">
    <property type="term" value="F:palmitoyl hydrolase activity"/>
    <property type="evidence" value="ECO:0000318"/>
    <property type="project" value="GO_Central"/>
</dbReference>
<reference evidence="10 11" key="1">
    <citation type="journal article" date="2008" name="Nature">
        <title>The genome of the model beetle and pest Tribolium castaneum.</title>
        <authorList>
            <consortium name="Tribolium Genome Sequencing Consortium"/>
            <person name="Richards S."/>
            <person name="Gibbs R.A."/>
            <person name="Weinstock G.M."/>
            <person name="Brown S.J."/>
            <person name="Denell R."/>
            <person name="Beeman R.W."/>
            <person name="Gibbs R."/>
            <person name="Beeman R.W."/>
            <person name="Brown S.J."/>
            <person name="Bucher G."/>
            <person name="Friedrich M."/>
            <person name="Grimmelikhuijzen C.J."/>
            <person name="Klingler M."/>
            <person name="Lorenzen M."/>
            <person name="Richards S."/>
            <person name="Roth S."/>
            <person name="Schroder R."/>
            <person name="Tautz D."/>
            <person name="Zdobnov E.M."/>
            <person name="Muzny D."/>
            <person name="Gibbs R.A."/>
            <person name="Weinstock G.M."/>
            <person name="Attaway T."/>
            <person name="Bell S."/>
            <person name="Buhay C.J."/>
            <person name="Chandrabose M.N."/>
            <person name="Chavez D."/>
            <person name="Clerk-Blankenburg K.P."/>
            <person name="Cree A."/>
            <person name="Dao M."/>
            <person name="Davis C."/>
            <person name="Chacko J."/>
            <person name="Dinh H."/>
            <person name="Dugan-Rocha S."/>
            <person name="Fowler G."/>
            <person name="Garner T.T."/>
            <person name="Garnes J."/>
            <person name="Gnirke A."/>
            <person name="Hawes A."/>
            <person name="Hernandez J."/>
            <person name="Hines S."/>
            <person name="Holder M."/>
            <person name="Hume J."/>
            <person name="Jhangiani S.N."/>
            <person name="Joshi V."/>
            <person name="Khan Z.M."/>
            <person name="Jackson L."/>
            <person name="Kovar C."/>
            <person name="Kowis A."/>
            <person name="Lee S."/>
            <person name="Lewis L.R."/>
            <person name="Margolis J."/>
            <person name="Morgan M."/>
            <person name="Nazareth L.V."/>
            <person name="Nguyen N."/>
            <person name="Okwuonu G."/>
            <person name="Parker D."/>
            <person name="Richards S."/>
            <person name="Ruiz S.J."/>
            <person name="Santibanez J."/>
            <person name="Savard J."/>
            <person name="Scherer S.E."/>
            <person name="Schneider B."/>
            <person name="Sodergren E."/>
            <person name="Tautz D."/>
            <person name="Vattahil S."/>
            <person name="Villasana D."/>
            <person name="White C.S."/>
            <person name="Wright R."/>
            <person name="Park Y."/>
            <person name="Beeman R.W."/>
            <person name="Lord J."/>
            <person name="Oppert B."/>
            <person name="Lorenzen M."/>
            <person name="Brown S."/>
            <person name="Wang L."/>
            <person name="Savard J."/>
            <person name="Tautz D."/>
            <person name="Richards S."/>
            <person name="Weinstock G."/>
            <person name="Gibbs R.A."/>
            <person name="Liu Y."/>
            <person name="Worley K."/>
            <person name="Weinstock G."/>
            <person name="Elsik C.G."/>
            <person name="Reese J.T."/>
            <person name="Elhaik E."/>
            <person name="Landan G."/>
            <person name="Graur D."/>
            <person name="Arensburger P."/>
            <person name="Atkinson P."/>
            <person name="Beeman R.W."/>
            <person name="Beidler J."/>
            <person name="Brown S.J."/>
            <person name="Demuth J.P."/>
            <person name="Drury D.W."/>
            <person name="Du Y.Z."/>
            <person name="Fujiwara H."/>
            <person name="Lorenzen M."/>
            <person name="Maselli V."/>
            <person name="Osanai M."/>
            <person name="Park Y."/>
            <person name="Robertson H.M."/>
            <person name="Tu Z."/>
            <person name="Wang J.J."/>
            <person name="Wang S."/>
            <person name="Richards S."/>
            <person name="Song H."/>
            <person name="Zhang L."/>
            <person name="Sodergren E."/>
            <person name="Werner D."/>
            <person name="Stanke M."/>
            <person name="Morgenstern B."/>
            <person name="Solovyev V."/>
            <person name="Kosarev P."/>
            <person name="Brown G."/>
            <person name="Chen H.C."/>
            <person name="Ermolaeva O."/>
            <person name="Hlavina W."/>
            <person name="Kapustin Y."/>
            <person name="Kiryutin B."/>
            <person name="Kitts P."/>
            <person name="Maglott D."/>
            <person name="Pruitt K."/>
            <person name="Sapojnikov V."/>
            <person name="Souvorov A."/>
            <person name="Mackey A.J."/>
            <person name="Waterhouse R.M."/>
            <person name="Wyder S."/>
            <person name="Zdobnov E.M."/>
            <person name="Zdobnov E.M."/>
            <person name="Wyder S."/>
            <person name="Kriventseva E.V."/>
            <person name="Kadowaki T."/>
            <person name="Bork P."/>
            <person name="Aranda M."/>
            <person name="Bao R."/>
            <person name="Beermann A."/>
            <person name="Berns N."/>
            <person name="Bolognesi R."/>
            <person name="Bonneton F."/>
            <person name="Bopp D."/>
            <person name="Brown S.J."/>
            <person name="Bucher G."/>
            <person name="Butts T."/>
            <person name="Chaumot A."/>
            <person name="Denell R.E."/>
            <person name="Ferrier D.E."/>
            <person name="Friedrich M."/>
            <person name="Gordon C.M."/>
            <person name="Jindra M."/>
            <person name="Klingler M."/>
            <person name="Lan Q."/>
            <person name="Lattorff H.M."/>
            <person name="Laudet V."/>
            <person name="von Levetsow C."/>
            <person name="Liu Z."/>
            <person name="Lutz R."/>
            <person name="Lynch J.A."/>
            <person name="da Fonseca R.N."/>
            <person name="Posnien N."/>
            <person name="Reuter R."/>
            <person name="Roth S."/>
            <person name="Savard J."/>
            <person name="Schinko J.B."/>
            <person name="Schmitt C."/>
            <person name="Schoppmeier M."/>
            <person name="Schroder R."/>
            <person name="Shippy T.D."/>
            <person name="Simonnet F."/>
            <person name="Marques-Souza H."/>
            <person name="Tautz D."/>
            <person name="Tomoyasu Y."/>
            <person name="Trauner J."/>
            <person name="Van der Zee M."/>
            <person name="Vervoort M."/>
            <person name="Wittkopp N."/>
            <person name="Wimmer E.A."/>
            <person name="Yang X."/>
            <person name="Jones A.K."/>
            <person name="Sattelle D.B."/>
            <person name="Ebert P.R."/>
            <person name="Nelson D."/>
            <person name="Scott J.G."/>
            <person name="Beeman R.W."/>
            <person name="Muthukrishnan S."/>
            <person name="Kramer K.J."/>
            <person name="Arakane Y."/>
            <person name="Beeman R.W."/>
            <person name="Zhu Q."/>
            <person name="Hogenkamp D."/>
            <person name="Dixit R."/>
            <person name="Oppert B."/>
            <person name="Jiang H."/>
            <person name="Zou Z."/>
            <person name="Marshall J."/>
            <person name="Elpidina E."/>
            <person name="Vinokurov K."/>
            <person name="Oppert C."/>
            <person name="Zou Z."/>
            <person name="Evans J."/>
            <person name="Lu Z."/>
            <person name="Zhao P."/>
            <person name="Sumathipala N."/>
            <person name="Altincicek B."/>
            <person name="Vilcinskas A."/>
            <person name="Williams M."/>
            <person name="Hultmark D."/>
            <person name="Hetru C."/>
            <person name="Jiang H."/>
            <person name="Grimmelikhuijzen C.J."/>
            <person name="Hauser F."/>
            <person name="Cazzamali G."/>
            <person name="Williamson M."/>
            <person name="Park Y."/>
            <person name="Li B."/>
            <person name="Tanaka Y."/>
            <person name="Predel R."/>
            <person name="Neupert S."/>
            <person name="Schachtner J."/>
            <person name="Verleyen P."/>
            <person name="Raible F."/>
            <person name="Bork P."/>
            <person name="Friedrich M."/>
            <person name="Walden K.K."/>
            <person name="Robertson H.M."/>
            <person name="Angeli S."/>
            <person name="Foret S."/>
            <person name="Bucher G."/>
            <person name="Schuetz S."/>
            <person name="Maleszka R."/>
            <person name="Wimmer E.A."/>
            <person name="Beeman R.W."/>
            <person name="Lorenzen M."/>
            <person name="Tomoyasu Y."/>
            <person name="Miller S.C."/>
            <person name="Grossmann D."/>
            <person name="Bucher G."/>
        </authorList>
    </citation>
    <scope>NUCLEOTIDE SEQUENCE [LARGE SCALE GENOMIC DNA]</scope>
    <source>
        <strain evidence="10 11">Georgia GA2</strain>
    </source>
</reference>
<dbReference type="InterPro" id="IPR029058">
    <property type="entry name" value="AB_hydrolase_fold"/>
</dbReference>
<name>D7ELF0_TRICA</name>
<dbReference type="STRING" id="7070.D7ELF0"/>
<proteinExistence type="inferred from homology"/>
<dbReference type="InParanoid" id="D7ELF0"/>
<evidence type="ECO:0000256" key="5">
    <source>
        <dbReference type="ARBA" id="ARBA00023180"/>
    </source>
</evidence>
<dbReference type="Proteomes" id="UP000007266">
    <property type="component" value="Unassembled WGS sequence"/>
</dbReference>
<evidence type="ECO:0000256" key="8">
    <source>
        <dbReference type="ARBA" id="ARBA00093223"/>
    </source>
</evidence>
<evidence type="ECO:0000256" key="3">
    <source>
        <dbReference type="ARBA" id="ARBA00022729"/>
    </source>
</evidence>
<keyword evidence="4" id="KW-0378">Hydrolase</keyword>
<keyword evidence="5" id="KW-0325">Glycoprotein</keyword>
<dbReference type="FunFam" id="3.40.50.1820:FF:000037">
    <property type="entry name" value="Lysosomal thioesterase PPT2 homolog"/>
    <property type="match status" value="1"/>
</dbReference>
<comment type="catalytic activity">
    <reaction evidence="8">
        <text>S-hexadecanoyl-N-acetylcysteamine + H2O = N-acetylcysteamine + hexadecanoate + H(+)</text>
        <dbReference type="Rhea" id="RHEA:84099"/>
        <dbReference type="ChEBI" id="CHEBI:7896"/>
        <dbReference type="ChEBI" id="CHEBI:15377"/>
        <dbReference type="ChEBI" id="CHEBI:15378"/>
        <dbReference type="ChEBI" id="CHEBI:74410"/>
        <dbReference type="ChEBI" id="CHEBI:233601"/>
    </reaction>
</comment>
<keyword evidence="6" id="KW-0458">Lysosome</keyword>
<organism evidence="10 11">
    <name type="scientific">Tribolium castaneum</name>
    <name type="common">Red flour beetle</name>
    <dbReference type="NCBI Taxonomy" id="7070"/>
    <lineage>
        <taxon>Eukaryota</taxon>
        <taxon>Metazoa</taxon>
        <taxon>Ecdysozoa</taxon>
        <taxon>Arthropoda</taxon>
        <taxon>Hexapoda</taxon>
        <taxon>Insecta</taxon>
        <taxon>Pterygota</taxon>
        <taxon>Neoptera</taxon>
        <taxon>Endopterygota</taxon>
        <taxon>Coleoptera</taxon>
        <taxon>Polyphaga</taxon>
        <taxon>Cucujiformia</taxon>
        <taxon>Tenebrionidae</taxon>
        <taxon>Tenebrionidae incertae sedis</taxon>
        <taxon>Tribolium</taxon>
    </lineage>
</organism>
<dbReference type="PANTHER" id="PTHR11247">
    <property type="entry name" value="PALMITOYL-PROTEIN THIOESTERASE/DOLICHYLDIPHOSPHATASE 1"/>
    <property type="match status" value="1"/>
</dbReference>
<keyword evidence="3" id="KW-0732">Signal</keyword>
<sequence>MTGSASMEIIKGRIEEQHPGTIIYNTNRFSGWSSLENMWYQVQQLGQDLLNVSSQHPEGIHLLGYSQGALLSRTILQTFNNHNVHNFISLSGPQAGQYGTNFLHLIFPDLALKSAFELFYSRVGQHTSVGNYWNDPYHQTLYKEYSQYLPFVNNEIISNRSEEFKKGITKLNAMVLIGGPDDNVITPWESSQFGYFGQNDTVVNLIDRDIYKDDLIGLKTLDKAGKLKIITVPGVNHFMWHLNTSIVDNYILPYLD</sequence>
<dbReference type="FunCoup" id="D7ELF0">
    <property type="interactions" value="718"/>
</dbReference>
<evidence type="ECO:0000256" key="9">
    <source>
        <dbReference type="ARBA" id="ARBA00093353"/>
    </source>
</evidence>
<reference evidence="10 11" key="2">
    <citation type="journal article" date="2010" name="Nucleic Acids Res.">
        <title>BeetleBase in 2010: revisions to provide comprehensive genomic information for Tribolium castaneum.</title>
        <authorList>
            <person name="Kim H.S."/>
            <person name="Murphy T."/>
            <person name="Xia J."/>
            <person name="Caragea D."/>
            <person name="Park Y."/>
            <person name="Beeman R.W."/>
            <person name="Lorenzen M.D."/>
            <person name="Butcher S."/>
            <person name="Manak J.R."/>
            <person name="Brown S.J."/>
        </authorList>
    </citation>
    <scope>NUCLEOTIDE SEQUENCE [LARGE SCALE GENOMIC DNA]</scope>
    <source>
        <strain evidence="10 11">Georgia GA2</strain>
    </source>
</reference>
<dbReference type="HOGENOM" id="CLU_050129_1_0_1"/>
<evidence type="ECO:0000256" key="7">
    <source>
        <dbReference type="ARBA" id="ARBA00038848"/>
    </source>
</evidence>
<dbReference type="OMA" id="AWHTRRD"/>
<dbReference type="GO" id="GO:0005764">
    <property type="term" value="C:lysosome"/>
    <property type="evidence" value="ECO:0000318"/>
    <property type="project" value="GO_Central"/>
</dbReference>
<dbReference type="PhylomeDB" id="D7ELF0"/>
<evidence type="ECO:0000256" key="6">
    <source>
        <dbReference type="ARBA" id="ARBA00023228"/>
    </source>
</evidence>
<gene>
    <name evidence="10" type="primary">AUGUSTUS-3.0.2_12908</name>
    <name evidence="10" type="ORF">TcasGA2_TC012908</name>
</gene>
<comment type="subcellular location">
    <subcellularLocation>
        <location evidence="1">Lysosome</location>
    </subcellularLocation>
</comment>
<comment type="similarity">
    <text evidence="2">Belongs to the palmitoyl-protein thioesterase family.</text>
</comment>
<dbReference type="EC" id="3.1.2.2" evidence="7"/>
<dbReference type="GO" id="GO:0005576">
    <property type="term" value="C:extracellular region"/>
    <property type="evidence" value="ECO:0000318"/>
    <property type="project" value="GO_Central"/>
</dbReference>
<keyword evidence="11" id="KW-1185">Reference proteome</keyword>
<protein>
    <recommendedName>
        <fullName evidence="7">palmitoyl-CoA hydrolase</fullName>
        <ecNumber evidence="7">3.1.2.2</ecNumber>
    </recommendedName>
</protein>
<dbReference type="AlphaFoldDB" id="D7ELF0"/>
<dbReference type="Pfam" id="PF02089">
    <property type="entry name" value="Palm_thioest"/>
    <property type="match status" value="1"/>
</dbReference>
<dbReference type="Gene3D" id="3.40.50.1820">
    <property type="entry name" value="alpha/beta hydrolase"/>
    <property type="match status" value="1"/>
</dbReference>